<comment type="caution">
    <text evidence="1">The sequence shown here is derived from an EMBL/GenBank/DDBJ whole genome shotgun (WGS) entry which is preliminary data.</text>
</comment>
<feature type="non-terminal residue" evidence="1">
    <location>
        <position position="1"/>
    </location>
</feature>
<protein>
    <submittedName>
        <fullName evidence="1">Uncharacterized protein</fullName>
    </submittedName>
</protein>
<dbReference type="AlphaFoldDB" id="X1W399"/>
<sequence length="92" mass="10480">RYQLGDLMHLALGGAYVPCRNLMTVSDEILAYLARMGGSDSWIPVEEALNEFVMVQHKVGRTTFYKEITGLIEEGRIIATNKRNRKIRLVIK</sequence>
<proteinExistence type="predicted"/>
<organism evidence="1">
    <name type="scientific">marine sediment metagenome</name>
    <dbReference type="NCBI Taxonomy" id="412755"/>
    <lineage>
        <taxon>unclassified sequences</taxon>
        <taxon>metagenomes</taxon>
        <taxon>ecological metagenomes</taxon>
    </lineage>
</organism>
<dbReference type="EMBL" id="BARW01036298">
    <property type="protein sequence ID" value="GAJ25085.1"/>
    <property type="molecule type" value="Genomic_DNA"/>
</dbReference>
<name>X1W399_9ZZZZ</name>
<accession>X1W399</accession>
<gene>
    <name evidence="1" type="ORF">S12H4_56383</name>
</gene>
<reference evidence="1" key="1">
    <citation type="journal article" date="2014" name="Front. Microbiol.">
        <title>High frequency of phylogenetically diverse reductive dehalogenase-homologous genes in deep subseafloor sedimentary metagenomes.</title>
        <authorList>
            <person name="Kawai M."/>
            <person name="Futagami T."/>
            <person name="Toyoda A."/>
            <person name="Takaki Y."/>
            <person name="Nishi S."/>
            <person name="Hori S."/>
            <person name="Arai W."/>
            <person name="Tsubouchi T."/>
            <person name="Morono Y."/>
            <person name="Uchiyama I."/>
            <person name="Ito T."/>
            <person name="Fujiyama A."/>
            <person name="Inagaki F."/>
            <person name="Takami H."/>
        </authorList>
    </citation>
    <scope>NUCLEOTIDE SEQUENCE</scope>
    <source>
        <strain evidence="1">Expedition CK06-06</strain>
    </source>
</reference>
<evidence type="ECO:0000313" key="1">
    <source>
        <dbReference type="EMBL" id="GAJ25085.1"/>
    </source>
</evidence>